<evidence type="ECO:0000313" key="1">
    <source>
        <dbReference type="EMBL" id="KAJ1926578.1"/>
    </source>
</evidence>
<comment type="caution">
    <text evidence="1">The sequence shown here is derived from an EMBL/GenBank/DDBJ whole genome shotgun (WGS) entry which is preliminary data.</text>
</comment>
<protein>
    <submittedName>
        <fullName evidence="1">Uncharacterized protein</fullName>
    </submittedName>
</protein>
<reference evidence="1" key="1">
    <citation type="submission" date="2022-07" db="EMBL/GenBank/DDBJ databases">
        <title>Phylogenomic reconstructions and comparative analyses of Kickxellomycotina fungi.</title>
        <authorList>
            <person name="Reynolds N.K."/>
            <person name="Stajich J.E."/>
            <person name="Barry K."/>
            <person name="Grigoriev I.V."/>
            <person name="Crous P."/>
            <person name="Smith M.E."/>
        </authorList>
    </citation>
    <scope>NUCLEOTIDE SEQUENCE</scope>
    <source>
        <strain evidence="1">NRRL 5244</strain>
    </source>
</reference>
<keyword evidence="2" id="KW-1185">Reference proteome</keyword>
<name>A0ACC1IXF3_9FUNG</name>
<dbReference type="EMBL" id="JANBPW010006923">
    <property type="protein sequence ID" value="KAJ1926578.1"/>
    <property type="molecule type" value="Genomic_DNA"/>
</dbReference>
<accession>A0ACC1IXF3</accession>
<dbReference type="Proteomes" id="UP001150603">
    <property type="component" value="Unassembled WGS sequence"/>
</dbReference>
<proteinExistence type="predicted"/>
<gene>
    <name evidence="1" type="ORF">FBU59_007302</name>
</gene>
<evidence type="ECO:0000313" key="2">
    <source>
        <dbReference type="Proteomes" id="UP001150603"/>
    </source>
</evidence>
<sequence>MHAGASVLAVLAALAATHVVLNPCNTASLGAGIWVLLLALLAPSSEDSVLEPVACLVVAAAMAFAALPTCVALGKVLLHATAPEASEAARQAVWQVQRVVGVRSCGRCLVWNTTAERFVGVLRVSLVPGCDAAAVQRQIEAIVSAGRLGDWTMEMRKAH</sequence>
<organism evidence="1 2">
    <name type="scientific">Linderina macrospora</name>
    <dbReference type="NCBI Taxonomy" id="4868"/>
    <lineage>
        <taxon>Eukaryota</taxon>
        <taxon>Fungi</taxon>
        <taxon>Fungi incertae sedis</taxon>
        <taxon>Zoopagomycota</taxon>
        <taxon>Kickxellomycotina</taxon>
        <taxon>Kickxellomycetes</taxon>
        <taxon>Kickxellales</taxon>
        <taxon>Kickxellaceae</taxon>
        <taxon>Linderina</taxon>
    </lineage>
</organism>